<dbReference type="InterPro" id="IPR050872">
    <property type="entry name" value="PPR_P_subfamily"/>
</dbReference>
<evidence type="ECO:0000256" key="1">
    <source>
        <dbReference type="ARBA" id="ARBA00007626"/>
    </source>
</evidence>
<protein>
    <recommendedName>
        <fullName evidence="4">Pentacotripeptide-repeat region of PRORP domain-containing protein</fullName>
    </recommendedName>
</protein>
<dbReference type="EMBL" id="SGPK01000033">
    <property type="protein sequence ID" value="THH10548.1"/>
    <property type="molecule type" value="Genomic_DNA"/>
</dbReference>
<dbReference type="Proteomes" id="UP000308199">
    <property type="component" value="Unassembled WGS sequence"/>
</dbReference>
<dbReference type="InterPro" id="IPR002885">
    <property type="entry name" value="PPR_rpt"/>
</dbReference>
<proteinExistence type="inferred from homology"/>
<evidence type="ECO:0000313" key="3">
    <source>
        <dbReference type="Proteomes" id="UP000308199"/>
    </source>
</evidence>
<reference evidence="2 3" key="1">
    <citation type="submission" date="2019-02" db="EMBL/GenBank/DDBJ databases">
        <title>Genome sequencing of the rare red list fungi Phellinidium pouzarii.</title>
        <authorList>
            <person name="Buettner E."/>
            <person name="Kellner H."/>
        </authorList>
    </citation>
    <scope>NUCLEOTIDE SEQUENCE [LARGE SCALE GENOMIC DNA]</scope>
    <source>
        <strain evidence="2 3">DSM 108285</strain>
    </source>
</reference>
<name>A0A4S4LH03_9AGAM</name>
<comment type="caution">
    <text evidence="2">The sequence shown here is derived from an EMBL/GenBank/DDBJ whole genome shotgun (WGS) entry which is preliminary data.</text>
</comment>
<evidence type="ECO:0008006" key="4">
    <source>
        <dbReference type="Google" id="ProtNLM"/>
    </source>
</evidence>
<dbReference type="InterPro" id="IPR011990">
    <property type="entry name" value="TPR-like_helical_dom_sf"/>
</dbReference>
<dbReference type="Gene3D" id="1.25.40.10">
    <property type="entry name" value="Tetratricopeptide repeat domain"/>
    <property type="match status" value="3"/>
</dbReference>
<dbReference type="PANTHER" id="PTHR46128">
    <property type="entry name" value="MITOCHONDRIAL GROUP I INTRON SPLICING FACTOR CCM1"/>
    <property type="match status" value="1"/>
</dbReference>
<accession>A0A4S4LH03</accession>
<evidence type="ECO:0000313" key="2">
    <source>
        <dbReference type="EMBL" id="THH10548.1"/>
    </source>
</evidence>
<comment type="similarity">
    <text evidence="1">Belongs to the PPR family. P subfamily.</text>
</comment>
<gene>
    <name evidence="2" type="ORF">EW145_g1253</name>
</gene>
<keyword evidence="3" id="KW-1185">Reference proteome</keyword>
<dbReference type="PANTHER" id="PTHR46128:SF122">
    <property type="entry name" value="PENTACOTRIPEPTIDE-REPEAT REGION OF PRORP DOMAIN-CONTAINING PROTEIN"/>
    <property type="match status" value="1"/>
</dbReference>
<sequence length="763" mass="86412">MLKLCIANVSATARYAGLFRTSEQRAHFVLGKRSLTTLSERETGIINQLKETHEKIDDAIKRKDVDDLSHYVIYLRKLLHTLPVSVRHQVSLDHLSFTGSHVNGMLDIFSTRISKEDVNILESILRDCKDIYHVEVNTQFLQSALRNLVRTGRQVQAYALINIFRRPNLPFRPNSIHWQIVMKGLAGVGDIERVKEGLNIMKNGWPFPRTTHYQALLEAMLRQKDPPSVDEISGVLDEMHSLNLPYDPGITSLLERHRQELRELTDKYKTRRGPAITGIHVQAWLQELVKARQRGRSPFDIKLQQLRRKGFIPDERSLANLVSLSSTSTIEELQFLQEVLEVKSNVVVWSILIRNILAKTGIRNALEAYQAAKDNGIRPDAAMLHPLLRVLCSGRVGEPSEAILDRALELYKDLNVDTQPSDKHTTGRERKQGADTSVYNTLLRALASSSNARKYFPIALSLLENMRERDIHMDPMTSTSIAILLIRSASTFEEAFQAYEQLRSVKASALDAKGYAAVLHAFCSLPVRAKPNDENSVDKHAEFAIPPAKEYFKIVQDMRAQGFPKTSEVYTILLGRYAALATRIRDVADAKQRVTATADLYGVIEETRRHITLDAGFIPDAPLLNQLMDAYNRIGAMDNVLQVWKLLNSMGRVTNASVSVVFDACGQNRAPDTANAIFHDLMEVQFPLNRRNWNTWVECLCRLNRLDDAIKVVCHDMPAKADEDSQPDEETVRTLVLFASKSDRVEEVRSHIKMYLPTLLPDT</sequence>
<dbReference type="OrthoDB" id="185373at2759"/>
<dbReference type="Pfam" id="PF01535">
    <property type="entry name" value="PPR"/>
    <property type="match status" value="1"/>
</dbReference>
<dbReference type="AlphaFoldDB" id="A0A4S4LH03"/>
<organism evidence="2 3">
    <name type="scientific">Phellinidium pouzarii</name>
    <dbReference type="NCBI Taxonomy" id="167371"/>
    <lineage>
        <taxon>Eukaryota</taxon>
        <taxon>Fungi</taxon>
        <taxon>Dikarya</taxon>
        <taxon>Basidiomycota</taxon>
        <taxon>Agaricomycotina</taxon>
        <taxon>Agaricomycetes</taxon>
        <taxon>Hymenochaetales</taxon>
        <taxon>Hymenochaetaceae</taxon>
        <taxon>Phellinidium</taxon>
    </lineage>
</organism>